<organism evidence="5 6">
    <name type="scientific">Clostridium drakei</name>
    <dbReference type="NCBI Taxonomy" id="332101"/>
    <lineage>
        <taxon>Bacteria</taxon>
        <taxon>Bacillati</taxon>
        <taxon>Bacillota</taxon>
        <taxon>Clostridia</taxon>
        <taxon>Eubacteriales</taxon>
        <taxon>Clostridiaceae</taxon>
        <taxon>Clostridium</taxon>
    </lineage>
</organism>
<dbReference type="EMBL" id="CP020953">
    <property type="protein sequence ID" value="AWI03137.1"/>
    <property type="molecule type" value="Genomic_DNA"/>
</dbReference>
<keyword evidence="4" id="KW-0472">Membrane</keyword>
<keyword evidence="2" id="KW-0964">Secreted</keyword>
<sequence>MKKQTGIVAVVILVIVVIIGGYYGYQRYSLSKNSNVPNTAKVDKNVKEAKDAVDKATSTKSKEDISKAREAVNKLSAGEIKDSLAKRIYSIDVNADKANSTANININDKADKVKLDVDNTTLLGFSFLKISFDQMNKDGYVVKYDGNNAAWSAKFNCFVLKYEGKKVLSEFDAKKVSVEKKAAQ</sequence>
<name>A0A2U8DKB1_9CLOT</name>
<proteinExistence type="predicted"/>
<keyword evidence="4" id="KW-0812">Transmembrane</keyword>
<comment type="subcellular location">
    <subcellularLocation>
        <location evidence="1">Secreted</location>
    </subcellularLocation>
</comment>
<dbReference type="InterPro" id="IPR041909">
    <property type="entry name" value="Sbi_C3_db_domIV"/>
</dbReference>
<dbReference type="KEGG" id="cdrk:B9W14_00980"/>
<evidence type="ECO:0000256" key="1">
    <source>
        <dbReference type="ARBA" id="ARBA00004613"/>
    </source>
</evidence>
<evidence type="ECO:0000256" key="3">
    <source>
        <dbReference type="ARBA" id="ARBA00022729"/>
    </source>
</evidence>
<evidence type="ECO:0000256" key="2">
    <source>
        <dbReference type="ARBA" id="ARBA00022525"/>
    </source>
</evidence>
<dbReference type="Gene3D" id="1.10.10.1270">
    <property type="entry name" value="Sbi, C3 binding domain IV"/>
    <property type="match status" value="1"/>
</dbReference>
<evidence type="ECO:0000256" key="4">
    <source>
        <dbReference type="SAM" id="Phobius"/>
    </source>
</evidence>
<gene>
    <name evidence="5" type="ORF">B9W14_00980</name>
</gene>
<evidence type="ECO:0000313" key="6">
    <source>
        <dbReference type="Proteomes" id="UP000244910"/>
    </source>
</evidence>
<dbReference type="GO" id="GO:0005576">
    <property type="term" value="C:extracellular region"/>
    <property type="evidence" value="ECO:0007669"/>
    <property type="project" value="UniProtKB-SubCell"/>
</dbReference>
<keyword evidence="6" id="KW-1185">Reference proteome</keyword>
<dbReference type="RefSeq" id="WP_032076140.1">
    <property type="nucleotide sequence ID" value="NZ_CP020953.1"/>
</dbReference>
<accession>A0A2U8DKB1</accession>
<keyword evidence="4" id="KW-1133">Transmembrane helix</keyword>
<dbReference type="Proteomes" id="UP000244910">
    <property type="component" value="Chromosome"/>
</dbReference>
<reference evidence="6" key="1">
    <citation type="submission" date="2017-04" db="EMBL/GenBank/DDBJ databases">
        <authorList>
            <person name="Song Y."/>
            <person name="Cho B.-K."/>
        </authorList>
    </citation>
    <scope>NUCLEOTIDE SEQUENCE [LARGE SCALE GENOMIC DNA]</scope>
    <source>
        <strain evidence="6">SL1</strain>
    </source>
</reference>
<evidence type="ECO:0000313" key="5">
    <source>
        <dbReference type="EMBL" id="AWI03137.1"/>
    </source>
</evidence>
<protein>
    <submittedName>
        <fullName evidence="5">Uncharacterized protein</fullName>
    </submittedName>
</protein>
<keyword evidence="3" id="KW-0732">Signal</keyword>
<feature type="transmembrane region" description="Helical" evidence="4">
    <location>
        <begin position="6"/>
        <end position="25"/>
    </location>
</feature>
<dbReference type="AlphaFoldDB" id="A0A2U8DKB1"/>